<keyword evidence="2" id="KW-0121">Carboxypeptidase</keyword>
<name>A0A3G8XKB7_9FLAO</name>
<dbReference type="GO" id="GO:0004180">
    <property type="term" value="F:carboxypeptidase activity"/>
    <property type="evidence" value="ECO:0007669"/>
    <property type="project" value="UniProtKB-KW"/>
</dbReference>
<evidence type="ECO:0000313" key="2">
    <source>
        <dbReference type="EMBL" id="AZI33549.1"/>
    </source>
</evidence>
<reference evidence="3" key="1">
    <citation type="submission" date="2018-11" db="EMBL/GenBank/DDBJ databases">
        <title>Proposal to divide the Flavobacteriaceae and reorganize its genera based on Amino Acid Identity values calculated from whole genome sequences.</title>
        <authorList>
            <person name="Nicholson A.C."/>
            <person name="Gulvik C.A."/>
            <person name="Whitney A.M."/>
            <person name="Humrighouse B.W."/>
            <person name="Bell M."/>
            <person name="Holmes B."/>
            <person name="Steigerwalt A.G."/>
            <person name="Villarma A."/>
            <person name="Sheth M."/>
            <person name="Batra D."/>
            <person name="Pryor J."/>
            <person name="Bernardet J.-F."/>
            <person name="Hugo C."/>
            <person name="Kampfer P."/>
            <person name="Newman J.D."/>
            <person name="McQuiston J.R."/>
        </authorList>
    </citation>
    <scope>NUCLEOTIDE SEQUENCE [LARGE SCALE GENOMIC DNA]</scope>
    <source>
        <strain evidence="3">G0081</strain>
    </source>
</reference>
<accession>A0A3G8XKB7</accession>
<keyword evidence="3" id="KW-1185">Reference proteome</keyword>
<evidence type="ECO:0000256" key="1">
    <source>
        <dbReference type="SAM" id="SignalP"/>
    </source>
</evidence>
<dbReference type="Gene3D" id="2.50.20.10">
    <property type="entry name" value="Lipoprotein localisation LolA/LolB/LppX"/>
    <property type="match status" value="1"/>
</dbReference>
<dbReference type="Proteomes" id="UP000270185">
    <property type="component" value="Chromosome"/>
</dbReference>
<proteinExistence type="predicted"/>
<dbReference type="KEGG" id="ccas:EIB73_10300"/>
<protein>
    <submittedName>
        <fullName evidence="2">Carboxypeptidase-like regulatory domain-containing protein</fullName>
    </submittedName>
</protein>
<dbReference type="AlphaFoldDB" id="A0A3G8XKB7"/>
<dbReference type="RefSeq" id="WP_125025118.1">
    <property type="nucleotide sequence ID" value="NZ_CP034159.1"/>
</dbReference>
<keyword evidence="2" id="KW-0645">Protease</keyword>
<keyword evidence="1" id="KW-0732">Signal</keyword>
<organism evidence="2 3">
    <name type="scientific">Kaistella carnis</name>
    <dbReference type="NCBI Taxonomy" id="1241979"/>
    <lineage>
        <taxon>Bacteria</taxon>
        <taxon>Pseudomonadati</taxon>
        <taxon>Bacteroidota</taxon>
        <taxon>Flavobacteriia</taxon>
        <taxon>Flavobacteriales</taxon>
        <taxon>Weeksellaceae</taxon>
        <taxon>Chryseobacterium group</taxon>
        <taxon>Kaistella</taxon>
    </lineage>
</organism>
<keyword evidence="2" id="KW-0378">Hydrolase</keyword>
<gene>
    <name evidence="2" type="ORF">EIB73_10300</name>
</gene>
<sequence>MSFFRIAFLSLSLCSIFSFSQTRETAIDEVQIKISKNLKKKDNPAYKILQEVWKRKKSNGLSHFKDYQYEEYEKIELDLTNLDSAFTHKKIFNKVDFIFKYADTLDQTNQLSLPVYFNETLYKNYGRTDPSKKEKREILANKSSGLTSSDAMANTAKNLYKEIDIYDNVLNFFNIGFTSPIATDGFSAYDYQLLEDEFIYDTDCYRIRYSPKRKDVLSMYGVLYIAKDNYAVVRATLKSSKQINVNFVNSFYYELEFDNPNDSIFLPKKNYQEIQMSVFGKKEKSKSVIAKKTVIFSDYVFNQNLSDAVFDQKVTSLTDEEFIKDDEYWQKNRKEELSKSEANVYNMMDELKDAPQFKKAVKIYEVVSSGYYNAFNAIDFGDIYSVIGFNEVEGFRLRVGARTYFSANDSWRAAFYTAYGFKDDQIKYGFEFRKMFNRDNRFTLGVGTRRDILQLGSQLTADEGIMTRSFASSGVLNSGDNFYLSSVNQTSAFAAIDPFKNFTVRLDATNQTTKSALPEKFSLDFYKNNVRYSELNDSKLVLSLTARPGAIFSQYGVDRYEHSTLAPTIMLKYTQGLNGVLGSDFNYSKLQMYYFQPILLKSFGRLLLNVEAGKNFNKLPLALQNIIPGNQSYNLMPNTFALLNYYEFVADQYVTFQAEHHFNGKILSYIPLVKKLKLREVAFYRTALGSLMERSILMNAGNQKLMAPEKKPYYEYGFGIENIGFGNVRILRVDFNWRGNYLENPEARKFGIKFGFQYYF</sequence>
<dbReference type="OrthoDB" id="983143at2"/>
<evidence type="ECO:0000313" key="3">
    <source>
        <dbReference type="Proteomes" id="UP000270185"/>
    </source>
</evidence>
<dbReference type="InterPro" id="IPR043741">
    <property type="entry name" value="DUF5686"/>
</dbReference>
<feature type="signal peptide" evidence="1">
    <location>
        <begin position="1"/>
        <end position="20"/>
    </location>
</feature>
<dbReference type="EMBL" id="CP034159">
    <property type="protein sequence ID" value="AZI33549.1"/>
    <property type="molecule type" value="Genomic_DNA"/>
</dbReference>
<feature type="chain" id="PRO_5018191468" evidence="1">
    <location>
        <begin position="21"/>
        <end position="760"/>
    </location>
</feature>
<dbReference type="Pfam" id="PF18939">
    <property type="entry name" value="DUF5686"/>
    <property type="match status" value="1"/>
</dbReference>